<dbReference type="Proteomes" id="UP000441399">
    <property type="component" value="Unassembled WGS sequence"/>
</dbReference>
<dbReference type="OrthoDB" id="9806511at2"/>
<dbReference type="Pfam" id="PF09981">
    <property type="entry name" value="DUF2218"/>
    <property type="match status" value="1"/>
</dbReference>
<dbReference type="InterPro" id="IPR014543">
    <property type="entry name" value="UCP028291"/>
</dbReference>
<proteinExistence type="predicted"/>
<gene>
    <name evidence="1" type="ORF">OPDIPICF_04526</name>
</gene>
<dbReference type="Gene3D" id="3.30.310.50">
    <property type="entry name" value="Alpha-D-phosphohexomutase, C-terminal domain"/>
    <property type="match status" value="1"/>
</dbReference>
<accession>A0A5S9PGG7</accession>
<dbReference type="EMBL" id="CACSIO010000009">
    <property type="protein sequence ID" value="CAA0103178.1"/>
    <property type="molecule type" value="Genomic_DNA"/>
</dbReference>
<reference evidence="1 2" key="1">
    <citation type="submission" date="2019-11" db="EMBL/GenBank/DDBJ databases">
        <authorList>
            <person name="Holert J."/>
        </authorList>
    </citation>
    <scope>NUCLEOTIDE SEQUENCE [LARGE SCALE GENOMIC DNA]</scope>
    <source>
        <strain evidence="1">SB11_3</strain>
    </source>
</reference>
<evidence type="ECO:0000313" key="2">
    <source>
        <dbReference type="Proteomes" id="UP000441399"/>
    </source>
</evidence>
<evidence type="ECO:0000313" key="1">
    <source>
        <dbReference type="EMBL" id="CAA0103178.1"/>
    </source>
</evidence>
<evidence type="ECO:0008006" key="3">
    <source>
        <dbReference type="Google" id="ProtNLM"/>
    </source>
</evidence>
<protein>
    <recommendedName>
        <fullName evidence="3">DUF2218 domain-containing protein</fullName>
    </recommendedName>
</protein>
<keyword evidence="2" id="KW-1185">Reference proteome</keyword>
<dbReference type="AlphaFoldDB" id="A0A5S9PGG7"/>
<sequence length="116" mass="12578">MQELPAAASAPNSVSVSAAEVCVISSVVIDDPSRALKRMCKHFAHKVSAHWDDDEGTVDFAMGKCRMRASGDTLRFICSAPSTSELSEITETIDRHVLHFLKAGHAAPIWQPCAKQ</sequence>
<name>A0A5S9PGG7_9GAMM</name>
<organism evidence="1 2">
    <name type="scientific">BD1-7 clade bacterium</name>
    <dbReference type="NCBI Taxonomy" id="2029982"/>
    <lineage>
        <taxon>Bacteria</taxon>
        <taxon>Pseudomonadati</taxon>
        <taxon>Pseudomonadota</taxon>
        <taxon>Gammaproteobacteria</taxon>
        <taxon>Cellvibrionales</taxon>
        <taxon>Spongiibacteraceae</taxon>
        <taxon>BD1-7 clade</taxon>
    </lineage>
</organism>